<evidence type="ECO:0000313" key="2">
    <source>
        <dbReference type="EMBL" id="JAT07115.1"/>
    </source>
</evidence>
<name>A0A1B6K6T9_9HEMI</name>
<organism evidence="2">
    <name type="scientific">Homalodisca liturata</name>
    <dbReference type="NCBI Taxonomy" id="320908"/>
    <lineage>
        <taxon>Eukaryota</taxon>
        <taxon>Metazoa</taxon>
        <taxon>Ecdysozoa</taxon>
        <taxon>Arthropoda</taxon>
        <taxon>Hexapoda</taxon>
        <taxon>Insecta</taxon>
        <taxon>Pterygota</taxon>
        <taxon>Neoptera</taxon>
        <taxon>Paraneoptera</taxon>
        <taxon>Hemiptera</taxon>
        <taxon>Auchenorrhyncha</taxon>
        <taxon>Membracoidea</taxon>
        <taxon>Cicadellidae</taxon>
        <taxon>Cicadellinae</taxon>
        <taxon>Proconiini</taxon>
        <taxon>Homalodisca</taxon>
    </lineage>
</organism>
<proteinExistence type="predicted"/>
<dbReference type="EMBL" id="GECU01000592">
    <property type="protein sequence ID" value="JAT07115.1"/>
    <property type="molecule type" value="Transcribed_RNA"/>
</dbReference>
<reference evidence="2" key="1">
    <citation type="submission" date="2015-11" db="EMBL/GenBank/DDBJ databases">
        <title>De novo transcriptome assembly of four potential Pierce s Disease insect vectors from Arizona vineyards.</title>
        <authorList>
            <person name="Tassone E.E."/>
        </authorList>
    </citation>
    <scope>NUCLEOTIDE SEQUENCE</scope>
</reference>
<dbReference type="AlphaFoldDB" id="A0A1B6K6T9"/>
<feature type="region of interest" description="Disordered" evidence="1">
    <location>
        <begin position="59"/>
        <end position="83"/>
    </location>
</feature>
<sequence length="110" mass="12668">MKQKDNLLQHQIHYLPLLLLGKRDTISSSVQDASQLCCVSCQWYAIMSKRTTIIHNETKRQFAPTPDPPPTSVTTRQKGHNQQLSSRCFPTLLCLVTMVRYHVKTYHNNS</sequence>
<evidence type="ECO:0000256" key="1">
    <source>
        <dbReference type="SAM" id="MobiDB-lite"/>
    </source>
</evidence>
<accession>A0A1B6K6T9</accession>
<gene>
    <name evidence="2" type="ORF">g.7392</name>
</gene>
<protein>
    <submittedName>
        <fullName evidence="2">Uncharacterized protein</fullName>
    </submittedName>
</protein>